<evidence type="ECO:0000256" key="5">
    <source>
        <dbReference type="ARBA" id="ARBA00022837"/>
    </source>
</evidence>
<evidence type="ECO:0000256" key="10">
    <source>
        <dbReference type="ARBA" id="ARBA00049908"/>
    </source>
</evidence>
<dbReference type="GO" id="GO:0042554">
    <property type="term" value="P:superoxide anion generation"/>
    <property type="evidence" value="ECO:0007669"/>
    <property type="project" value="TreeGrafter"/>
</dbReference>
<keyword evidence="6" id="KW-0521">NADP</keyword>
<feature type="domain" description="FAD-binding FR-type" evidence="14">
    <location>
        <begin position="602"/>
        <end position="712"/>
    </location>
</feature>
<keyword evidence="15" id="KW-1185">Reference proteome</keyword>
<dbReference type="OrthoDB" id="167398at2759"/>
<feature type="domain" description="EF-hand" evidence="13">
    <location>
        <begin position="239"/>
        <end position="274"/>
    </location>
</feature>
<dbReference type="InterPro" id="IPR050369">
    <property type="entry name" value="RBOH/FRE"/>
</dbReference>
<dbReference type="Pfam" id="PF13499">
    <property type="entry name" value="EF-hand_7"/>
    <property type="match status" value="1"/>
</dbReference>
<dbReference type="InterPro" id="IPR017927">
    <property type="entry name" value="FAD-bd_FR_type"/>
</dbReference>
<keyword evidence="3 12" id="KW-0812">Transmembrane</keyword>
<dbReference type="Gene3D" id="3.40.50.80">
    <property type="entry name" value="Nucleotide-binding domain of ferredoxin-NADP reductase (FNR) module"/>
    <property type="match status" value="1"/>
</dbReference>
<dbReference type="InterPro" id="IPR000778">
    <property type="entry name" value="Cyt_b245_heavy_chain"/>
</dbReference>
<keyword evidence="7 12" id="KW-1133">Transmembrane helix</keyword>
<dbReference type="Pfam" id="PF01794">
    <property type="entry name" value="Ferric_reduct"/>
    <property type="match status" value="1"/>
</dbReference>
<dbReference type="PANTHER" id="PTHR11972:SF58">
    <property type="entry name" value="NADPH OXIDASE 5"/>
    <property type="match status" value="1"/>
</dbReference>
<dbReference type="GO" id="GO:0016175">
    <property type="term" value="F:superoxide-generating NAD(P)H oxidase activity"/>
    <property type="evidence" value="ECO:0007669"/>
    <property type="project" value="TreeGrafter"/>
</dbReference>
<dbReference type="Gene3D" id="2.40.30.10">
    <property type="entry name" value="Translation factors"/>
    <property type="match status" value="1"/>
</dbReference>
<feature type="transmembrane region" description="Helical" evidence="12">
    <location>
        <begin position="405"/>
        <end position="427"/>
    </location>
</feature>
<protein>
    <submittedName>
        <fullName evidence="16">NADPH oxidase 5-like</fullName>
    </submittedName>
</protein>
<feature type="transmembrane region" description="Helical" evidence="12">
    <location>
        <begin position="524"/>
        <end position="549"/>
    </location>
</feature>
<dbReference type="InterPro" id="IPR013121">
    <property type="entry name" value="Fe_red_NAD-bd_6"/>
</dbReference>
<keyword evidence="8" id="KW-0560">Oxidoreductase</keyword>
<gene>
    <name evidence="16" type="primary">LOC106069823</name>
</gene>
<evidence type="ECO:0000256" key="8">
    <source>
        <dbReference type="ARBA" id="ARBA00023002"/>
    </source>
</evidence>
<evidence type="ECO:0000259" key="13">
    <source>
        <dbReference type="PROSITE" id="PS50222"/>
    </source>
</evidence>
<accession>A0A9W2ZEU0</accession>
<dbReference type="GO" id="GO:0043020">
    <property type="term" value="C:NADPH oxidase complex"/>
    <property type="evidence" value="ECO:0007669"/>
    <property type="project" value="TreeGrafter"/>
</dbReference>
<evidence type="ECO:0000256" key="6">
    <source>
        <dbReference type="ARBA" id="ARBA00022857"/>
    </source>
</evidence>
<evidence type="ECO:0000256" key="4">
    <source>
        <dbReference type="ARBA" id="ARBA00022827"/>
    </source>
</evidence>
<keyword evidence="2" id="KW-0285">Flavoprotein</keyword>
<feature type="transmembrane region" description="Helical" evidence="12">
    <location>
        <begin position="482"/>
        <end position="504"/>
    </location>
</feature>
<dbReference type="Pfam" id="PF08030">
    <property type="entry name" value="NAD_binding_6"/>
    <property type="match status" value="1"/>
</dbReference>
<feature type="compositionally biased region" description="Basic and acidic residues" evidence="11">
    <location>
        <begin position="11"/>
        <end position="22"/>
    </location>
</feature>
<dbReference type="InterPro" id="IPR017938">
    <property type="entry name" value="Riboflavin_synthase-like_b-brl"/>
</dbReference>
<dbReference type="PROSITE" id="PS50222">
    <property type="entry name" value="EF_HAND_2"/>
    <property type="match status" value="3"/>
</dbReference>
<comment type="subcellular location">
    <subcellularLocation>
        <location evidence="1">Membrane</location>
        <topology evidence="1">Multi-pass membrane protein</topology>
    </subcellularLocation>
</comment>
<dbReference type="InterPro" id="IPR002048">
    <property type="entry name" value="EF_hand_dom"/>
</dbReference>
<feature type="transmembrane region" description="Helical" evidence="12">
    <location>
        <begin position="433"/>
        <end position="455"/>
    </location>
</feature>
<dbReference type="FunFam" id="3.40.50.80:FF:000012">
    <property type="entry name" value="NADPH oxidase, isoform B"/>
    <property type="match status" value="1"/>
</dbReference>
<evidence type="ECO:0000256" key="1">
    <source>
        <dbReference type="ARBA" id="ARBA00004141"/>
    </source>
</evidence>
<dbReference type="GO" id="GO:0005509">
    <property type="term" value="F:calcium ion binding"/>
    <property type="evidence" value="ECO:0007669"/>
    <property type="project" value="InterPro"/>
</dbReference>
<dbReference type="PROSITE" id="PS51384">
    <property type="entry name" value="FAD_FR"/>
    <property type="match status" value="1"/>
</dbReference>
<dbReference type="SFLD" id="SFLDG01169">
    <property type="entry name" value="NADPH_oxidase_subgroup_(NOX)"/>
    <property type="match status" value="1"/>
</dbReference>
<keyword evidence="4" id="KW-0274">FAD</keyword>
<evidence type="ECO:0000256" key="7">
    <source>
        <dbReference type="ARBA" id="ARBA00022989"/>
    </source>
</evidence>
<dbReference type="Pfam" id="PF13202">
    <property type="entry name" value="EF-hand_5"/>
    <property type="match status" value="1"/>
</dbReference>
<dbReference type="GeneID" id="106069823"/>
<dbReference type="SUPFAM" id="SSF52343">
    <property type="entry name" value="Ferredoxin reductase-like, C-terminal NADP-linked domain"/>
    <property type="match status" value="1"/>
</dbReference>
<evidence type="ECO:0000313" key="16">
    <source>
        <dbReference type="RefSeq" id="XP_055873585.1"/>
    </source>
</evidence>
<dbReference type="InterPro" id="IPR018247">
    <property type="entry name" value="EF_Hand_1_Ca_BS"/>
</dbReference>
<evidence type="ECO:0000256" key="9">
    <source>
        <dbReference type="ARBA" id="ARBA00023136"/>
    </source>
</evidence>
<comment type="catalytic activity">
    <reaction evidence="10">
        <text>NADPH + 2 O2 = 2 superoxide + NADP(+) + H(+)</text>
        <dbReference type="Rhea" id="RHEA:63180"/>
        <dbReference type="ChEBI" id="CHEBI:15378"/>
        <dbReference type="ChEBI" id="CHEBI:15379"/>
        <dbReference type="ChEBI" id="CHEBI:18421"/>
        <dbReference type="ChEBI" id="CHEBI:57783"/>
        <dbReference type="ChEBI" id="CHEBI:58349"/>
    </reaction>
</comment>
<dbReference type="SFLD" id="SFLDS00052">
    <property type="entry name" value="Ferric_Reductase_Domain"/>
    <property type="match status" value="1"/>
</dbReference>
<dbReference type="InterPro" id="IPR039261">
    <property type="entry name" value="FNR_nucleotide-bd"/>
</dbReference>
<feature type="compositionally biased region" description="Low complexity" evidence="11">
    <location>
        <begin position="183"/>
        <end position="195"/>
    </location>
</feature>
<feature type="transmembrane region" description="Helical" evidence="12">
    <location>
        <begin position="584"/>
        <end position="604"/>
    </location>
</feature>
<dbReference type="RefSeq" id="XP_055873585.1">
    <property type="nucleotide sequence ID" value="XM_056017610.1"/>
</dbReference>
<dbReference type="GO" id="GO:0006952">
    <property type="term" value="P:defense response"/>
    <property type="evidence" value="ECO:0007669"/>
    <property type="project" value="TreeGrafter"/>
</dbReference>
<reference evidence="16" key="1">
    <citation type="submission" date="2025-08" db="UniProtKB">
        <authorList>
            <consortium name="RefSeq"/>
        </authorList>
    </citation>
    <scope>IDENTIFICATION</scope>
</reference>
<dbReference type="SMART" id="SM00054">
    <property type="entry name" value="EFh"/>
    <property type="match status" value="2"/>
</dbReference>
<dbReference type="FunFam" id="2.40.30.10:FF:000056">
    <property type="entry name" value="NADPH oxidase 5"/>
    <property type="match status" value="1"/>
</dbReference>
<dbReference type="SUPFAM" id="SSF63380">
    <property type="entry name" value="Riboflavin synthase domain-like"/>
    <property type="match status" value="1"/>
</dbReference>
<dbReference type="PANTHER" id="PTHR11972">
    <property type="entry name" value="NADPH OXIDASE"/>
    <property type="match status" value="1"/>
</dbReference>
<dbReference type="AlphaFoldDB" id="A0A9W2ZEU0"/>
<keyword evidence="9 12" id="KW-0472">Membrane</keyword>
<dbReference type="SFLD" id="SFLDG01168">
    <property type="entry name" value="Ferric_reductase_subgroup_(FRE"/>
    <property type="match status" value="1"/>
</dbReference>
<sequence>MMEKPILTSISKKDLDPTEKPVSRTSLGLGDVIYENATEEEEKQLASSKQHALERGPEEPSSTDAPLPPILPRQKKVQNGLYPKIPSEAEESSTRVGTYATYATAPRKTKHETGVKKKTNKKRSASVSSDNSTTELTDEQPPPLPDRSQSSSRRDSIFSLLTDPSETAVVYDTLPSLTSRGQSSSRNSKTGSTSKTVRRKALLSPEEAWLTTVETRLAAKAAGTETLTLAQFQEAMQVKESFFVDRCFQLFDVDHDGEVNLQYVITQLRSLVFGNQTEKIRFLFTIYNIRGTGKIGKSEINQVLKSCVIESKLQMSEDNIQALTDALISAADKDKDGKISFEELKSLVEAHPTIANNLAVSTLMSNTTAGIEYDFTEYSGETPLKKHRCCRHFTTTYIQNNLQKILFLVFYLLVNAGLTAINVWRYWHYNTWLTVARGFGICLDFNCTFIVVLMLRRVITSLRATPLVKVLPFDQHIMFHKICGYLIAIQSIGHTVAHVGNALIVAEDKHLTLIEVVFTTKANIGWIAGLAPLTGVVLCVVLLVMVLLSLPVVRRSGYFEVFYWSHKLYIIFWALTIIHCENFWKWFAVPGLVFFLEAFSRISWIRTATMGKTYIQSVCLLPSEVTHLVISRPTGFTFKAGDYVFVKIPAIARYEWHPFTISSAPEQTDSIGIHIRSAGYWTKSLHDYFVNYVCEDLEAELCQNPLNLLSWHNFSTITLKLSKENGDDQVRKSNLIRRASSIAWQKKKPLKARMIDANIRRRVVTKCARVQCHLDGPYGTPSRHIFEAEHAVLIGSGIGITPFASILQSIVSELKASCVQCPKCEYTWCHKLPASVMNLKKVDFIWINRDQRHFEWFVNLLSRLEREQEIEGGLGHILDMHMYMTSAPPKTDMKGLGLQLALDLVHEHERTDLITGLQTRTQAGRPDFDLLFRKIKNNAKGRVTVFFCGSPLLGKTLKQCSHKYGFAFRHEYF</sequence>
<dbReference type="SUPFAM" id="SSF47473">
    <property type="entry name" value="EF-hand"/>
    <property type="match status" value="1"/>
</dbReference>
<evidence type="ECO:0000256" key="12">
    <source>
        <dbReference type="SAM" id="Phobius"/>
    </source>
</evidence>
<dbReference type="InterPro" id="IPR011992">
    <property type="entry name" value="EF-hand-dom_pair"/>
</dbReference>
<name>A0A9W2ZEU0_BIOGL</name>
<dbReference type="CDD" id="cd00051">
    <property type="entry name" value="EFh"/>
    <property type="match status" value="1"/>
</dbReference>
<dbReference type="Pfam" id="PF08022">
    <property type="entry name" value="FAD_binding_8"/>
    <property type="match status" value="1"/>
</dbReference>
<keyword evidence="5" id="KW-0106">Calcium</keyword>
<dbReference type="InterPro" id="IPR013112">
    <property type="entry name" value="FAD-bd_8"/>
</dbReference>
<evidence type="ECO:0000259" key="14">
    <source>
        <dbReference type="PROSITE" id="PS51384"/>
    </source>
</evidence>
<feature type="region of interest" description="Disordered" evidence="11">
    <location>
        <begin position="1"/>
        <end position="155"/>
    </location>
</feature>
<proteinExistence type="predicted"/>
<feature type="domain" description="EF-hand" evidence="13">
    <location>
        <begin position="319"/>
        <end position="354"/>
    </location>
</feature>
<dbReference type="OMA" id="IGRAKFG"/>
<dbReference type="InterPro" id="IPR013130">
    <property type="entry name" value="Fe3_Rdtase_TM_dom"/>
</dbReference>
<feature type="domain" description="EF-hand" evidence="13">
    <location>
        <begin position="275"/>
        <end position="310"/>
    </location>
</feature>
<evidence type="ECO:0000256" key="3">
    <source>
        <dbReference type="ARBA" id="ARBA00022692"/>
    </source>
</evidence>
<evidence type="ECO:0000256" key="11">
    <source>
        <dbReference type="SAM" id="MobiDB-lite"/>
    </source>
</evidence>
<feature type="transmembrane region" description="Helical" evidence="12">
    <location>
        <begin position="561"/>
        <end position="578"/>
    </location>
</feature>
<feature type="region of interest" description="Disordered" evidence="11">
    <location>
        <begin position="174"/>
        <end position="199"/>
    </location>
</feature>
<dbReference type="Gene3D" id="1.10.238.10">
    <property type="entry name" value="EF-hand"/>
    <property type="match status" value="1"/>
</dbReference>
<evidence type="ECO:0000313" key="15">
    <source>
        <dbReference type="Proteomes" id="UP001165740"/>
    </source>
</evidence>
<organism evidence="15 16">
    <name type="scientific">Biomphalaria glabrata</name>
    <name type="common">Bloodfluke planorb</name>
    <name type="synonym">Freshwater snail</name>
    <dbReference type="NCBI Taxonomy" id="6526"/>
    <lineage>
        <taxon>Eukaryota</taxon>
        <taxon>Metazoa</taxon>
        <taxon>Spiralia</taxon>
        <taxon>Lophotrochozoa</taxon>
        <taxon>Mollusca</taxon>
        <taxon>Gastropoda</taxon>
        <taxon>Heterobranchia</taxon>
        <taxon>Euthyneura</taxon>
        <taxon>Panpulmonata</taxon>
        <taxon>Hygrophila</taxon>
        <taxon>Lymnaeoidea</taxon>
        <taxon>Planorbidae</taxon>
        <taxon>Biomphalaria</taxon>
    </lineage>
</organism>
<dbReference type="Proteomes" id="UP001165740">
    <property type="component" value="Chromosome 18"/>
</dbReference>
<evidence type="ECO:0000256" key="2">
    <source>
        <dbReference type="ARBA" id="ARBA00022630"/>
    </source>
</evidence>
<dbReference type="PRINTS" id="PR00466">
    <property type="entry name" value="GP91PHOX"/>
</dbReference>
<dbReference type="PROSITE" id="PS00018">
    <property type="entry name" value="EF_HAND_1"/>
    <property type="match status" value="1"/>
</dbReference>
<feature type="compositionally biased region" description="Polar residues" evidence="11">
    <location>
        <begin position="125"/>
        <end position="135"/>
    </location>
</feature>
<dbReference type="CDD" id="cd06186">
    <property type="entry name" value="NOX_Duox_like_FAD_NADP"/>
    <property type="match status" value="1"/>
</dbReference>